<dbReference type="SUPFAM" id="SSF116734">
    <property type="entry name" value="DNA methylase specificity domain"/>
    <property type="match status" value="2"/>
</dbReference>
<accession>A0A1V4AZ56</accession>
<dbReference type="CDD" id="cd17262">
    <property type="entry name" value="RMtype1_S_Aco12261I-TRD2-CR2"/>
    <property type="match status" value="1"/>
</dbReference>
<sequence length="383" mass="44684">MTTQKKCSPALRFVGFTDDWEQRKLGEISENFDNLRVPVAENLRKEGKTAYFGANGIQGFIDGFTHDGEFVLIAEDGANDLKNYPVQYVTGKIWVNNHAHVLQGIPLVLNNLFLTYRIKSMDISKYLVGGGRAKLNASTMKEINICFPNVSEQTQIGNFFKQLDETIALHKRKLKKQQNSKKFYLEKMFPKENSLFPEIRFPNFTDAWEQRKLGDIAKFLNGRAYKQEELLSKGKYPVLRVGNFNTNSHWYYSNLELHEKFYAKKGDLLYTWATIFEPYIWEKETVIYHYHIWKIDLSPNLNPLFTLQLLKSDNSLSSNTNGSTMIHITKLEIENQIVNIPKLKEQTQIGNFFKQLDETIALHKRMIEKLEKIKQAYLKRMFI</sequence>
<dbReference type="GO" id="GO:0009307">
    <property type="term" value="P:DNA restriction-modification system"/>
    <property type="evidence" value="ECO:0007669"/>
    <property type="project" value="UniProtKB-KW"/>
</dbReference>
<evidence type="ECO:0000256" key="1">
    <source>
        <dbReference type="ARBA" id="ARBA00010923"/>
    </source>
</evidence>
<dbReference type="Pfam" id="PF01420">
    <property type="entry name" value="Methylase_S"/>
    <property type="match status" value="2"/>
</dbReference>
<dbReference type="PANTHER" id="PTHR30408">
    <property type="entry name" value="TYPE-1 RESTRICTION ENZYME ECOKI SPECIFICITY PROTEIN"/>
    <property type="match status" value="1"/>
</dbReference>
<dbReference type="CDD" id="cd17254">
    <property type="entry name" value="RMtype1_S_FclI-TRD1-CR1_like"/>
    <property type="match status" value="1"/>
</dbReference>
<evidence type="ECO:0000256" key="2">
    <source>
        <dbReference type="ARBA" id="ARBA00022747"/>
    </source>
</evidence>
<organism evidence="5 6">
    <name type="scientific">Canicola haemoglobinophilus</name>
    <dbReference type="NCBI Taxonomy" id="733"/>
    <lineage>
        <taxon>Bacteria</taxon>
        <taxon>Pseudomonadati</taxon>
        <taxon>Pseudomonadota</taxon>
        <taxon>Gammaproteobacteria</taxon>
        <taxon>Pasteurellales</taxon>
        <taxon>Pasteurellaceae</taxon>
        <taxon>Canicola</taxon>
    </lineage>
</organism>
<dbReference type="Gene3D" id="1.10.287.1120">
    <property type="entry name" value="Bipartite methylase S protein"/>
    <property type="match status" value="1"/>
</dbReference>
<protein>
    <submittedName>
        <fullName evidence="5">Type I restriction/modification specificity protein</fullName>
    </submittedName>
</protein>
<comment type="similarity">
    <text evidence="1">Belongs to the type-I restriction system S methylase family.</text>
</comment>
<keyword evidence="6" id="KW-1185">Reference proteome</keyword>
<evidence type="ECO:0000256" key="3">
    <source>
        <dbReference type="ARBA" id="ARBA00023125"/>
    </source>
</evidence>
<keyword evidence="2" id="KW-0680">Restriction system</keyword>
<gene>
    <name evidence="5" type="primary">hsdS_3</name>
    <name evidence="5" type="ORF">NCTC1659_00195</name>
</gene>
<dbReference type="PANTHER" id="PTHR30408:SF12">
    <property type="entry name" value="TYPE I RESTRICTION ENZYME MJAVIII SPECIFICITY SUBUNIT"/>
    <property type="match status" value="1"/>
</dbReference>
<dbReference type="InterPro" id="IPR044946">
    <property type="entry name" value="Restrct_endonuc_typeI_TRD_sf"/>
</dbReference>
<dbReference type="InterPro" id="IPR052021">
    <property type="entry name" value="Type-I_RS_S_subunit"/>
</dbReference>
<keyword evidence="3" id="KW-0238">DNA-binding</keyword>
<dbReference type="Proteomes" id="UP000254329">
    <property type="component" value="Unassembled WGS sequence"/>
</dbReference>
<evidence type="ECO:0000313" key="6">
    <source>
        <dbReference type="Proteomes" id="UP000254329"/>
    </source>
</evidence>
<dbReference type="REBASE" id="431974">
    <property type="entry name" value="S1.Hha1659I"/>
</dbReference>
<proteinExistence type="inferred from homology"/>
<name>A0A1V4AZ56_9PAST</name>
<evidence type="ECO:0000313" key="5">
    <source>
        <dbReference type="EMBL" id="STO58974.1"/>
    </source>
</evidence>
<dbReference type="AlphaFoldDB" id="A0A1V4AZ56"/>
<evidence type="ECO:0000259" key="4">
    <source>
        <dbReference type="Pfam" id="PF01420"/>
    </source>
</evidence>
<dbReference type="InterPro" id="IPR000055">
    <property type="entry name" value="Restrct_endonuc_typeI_TRD"/>
</dbReference>
<dbReference type="STRING" id="733.B0186_09705"/>
<feature type="domain" description="Type I restriction modification DNA specificity" evidence="4">
    <location>
        <begin position="207"/>
        <end position="372"/>
    </location>
</feature>
<dbReference type="GO" id="GO:0003677">
    <property type="term" value="F:DNA binding"/>
    <property type="evidence" value="ECO:0007669"/>
    <property type="project" value="UniProtKB-KW"/>
</dbReference>
<feature type="domain" description="Type I restriction modification DNA specificity" evidence="4">
    <location>
        <begin position="18"/>
        <end position="175"/>
    </location>
</feature>
<dbReference type="RefSeq" id="WP_078219174.1">
    <property type="nucleotide sequence ID" value="NZ_MUXZ01000036.1"/>
</dbReference>
<dbReference type="Gene3D" id="3.90.220.20">
    <property type="entry name" value="DNA methylase specificity domains"/>
    <property type="match status" value="2"/>
</dbReference>
<reference evidence="5 6" key="1">
    <citation type="submission" date="2018-06" db="EMBL/GenBank/DDBJ databases">
        <authorList>
            <consortium name="Pathogen Informatics"/>
            <person name="Doyle S."/>
        </authorList>
    </citation>
    <scope>NUCLEOTIDE SEQUENCE [LARGE SCALE GENOMIC DNA]</scope>
    <source>
        <strain evidence="5 6">NCTC1659</strain>
    </source>
</reference>
<dbReference type="EMBL" id="UGHF01000001">
    <property type="protein sequence ID" value="STO58974.1"/>
    <property type="molecule type" value="Genomic_DNA"/>
</dbReference>